<comment type="similarity">
    <text evidence="1">Belongs to the ornithine cyclodeaminase/mu-crystallin family.</text>
</comment>
<dbReference type="EC" id="4.3.1.12" evidence="2"/>
<dbReference type="PANTHER" id="PTHR13812:SF19">
    <property type="entry name" value="KETIMINE REDUCTASE MU-CRYSTALLIN"/>
    <property type="match status" value="1"/>
</dbReference>
<comment type="caution">
    <text evidence="2">The sequence shown here is derived from an EMBL/GenBank/DDBJ whole genome shotgun (WGS) entry which is preliminary data.</text>
</comment>
<sequence length="328" mass="34396">MLIVSAKDQRAILSVHEAIDAVSVSLQEFSAHRALSPIRTFLPVQKGNGTSIFMPSLVEATDSLGLKFVSVFPENGEKGKKTIYGVVILADVMTGEPVAMLEASYLTVLRTGAASGLATRHLARENARSLAVIGTGAQARGAVNAVTAVRSIDQIRLYNRSQQKAESFAAELTEQFGTTVEVIVAATADDAVSGADIVITATNSPTPVFSAQAIGAGTHINAIGSFRPTMQELPTDVIARAGKVVVESVEGALDETGDLLLPIEQGVFAPERIYAELGEIAAGEKHGREREDELTVFKSVGLAAMDVVVAKAMVDKAKALGLGVEVTL</sequence>
<dbReference type="Gene3D" id="3.40.50.720">
    <property type="entry name" value="NAD(P)-binding Rossmann-like Domain"/>
    <property type="match status" value="1"/>
</dbReference>
<evidence type="ECO:0000313" key="3">
    <source>
        <dbReference type="Proteomes" id="UP000271031"/>
    </source>
</evidence>
<evidence type="ECO:0000256" key="1">
    <source>
        <dbReference type="ARBA" id="ARBA00008903"/>
    </source>
</evidence>
<accession>A0A3M8DGY2</accession>
<dbReference type="GO" id="GO:0019752">
    <property type="term" value="P:carboxylic acid metabolic process"/>
    <property type="evidence" value="ECO:0007669"/>
    <property type="project" value="UniProtKB-ARBA"/>
</dbReference>
<evidence type="ECO:0000313" key="2">
    <source>
        <dbReference type="EMBL" id="RNB87266.1"/>
    </source>
</evidence>
<dbReference type="GO" id="GO:0016491">
    <property type="term" value="F:oxidoreductase activity"/>
    <property type="evidence" value="ECO:0007669"/>
    <property type="project" value="UniProtKB-ARBA"/>
</dbReference>
<dbReference type="GO" id="GO:0005737">
    <property type="term" value="C:cytoplasm"/>
    <property type="evidence" value="ECO:0007669"/>
    <property type="project" value="TreeGrafter"/>
</dbReference>
<dbReference type="InterPro" id="IPR036291">
    <property type="entry name" value="NAD(P)-bd_dom_sf"/>
</dbReference>
<dbReference type="EMBL" id="RHHQ01000012">
    <property type="protein sequence ID" value="RNB87266.1"/>
    <property type="molecule type" value="Genomic_DNA"/>
</dbReference>
<dbReference type="FunFam" id="3.40.50.720:FF:000311">
    <property type="entry name" value="Ornithine cyclodeaminase"/>
    <property type="match status" value="1"/>
</dbReference>
<protein>
    <submittedName>
        <fullName evidence="2">Ornithine cyclodeaminase family protein</fullName>
        <ecNumber evidence="2">4.3.1.12</ecNumber>
    </submittedName>
</protein>
<dbReference type="OrthoDB" id="9792005at2"/>
<dbReference type="Gene3D" id="3.30.1780.10">
    <property type="entry name" value="ornithine cyclodeaminase, domain 1"/>
    <property type="match status" value="1"/>
</dbReference>
<dbReference type="InterPro" id="IPR003462">
    <property type="entry name" value="ODC_Mu_crystall"/>
</dbReference>
<dbReference type="Proteomes" id="UP000271031">
    <property type="component" value="Unassembled WGS sequence"/>
</dbReference>
<dbReference type="RefSeq" id="WP_122918964.1">
    <property type="nucleotide sequence ID" value="NZ_RHHQ01000012.1"/>
</dbReference>
<dbReference type="SUPFAM" id="SSF51735">
    <property type="entry name" value="NAD(P)-binding Rossmann-fold domains"/>
    <property type="match status" value="1"/>
</dbReference>
<dbReference type="InterPro" id="IPR023401">
    <property type="entry name" value="ODC_N"/>
</dbReference>
<proteinExistence type="inferred from homology"/>
<keyword evidence="3" id="KW-1185">Reference proteome</keyword>
<keyword evidence="2" id="KW-0456">Lyase</keyword>
<dbReference type="GO" id="GO:0008473">
    <property type="term" value="F:ornithine cyclodeaminase activity"/>
    <property type="evidence" value="ECO:0007669"/>
    <property type="project" value="UniProtKB-EC"/>
</dbReference>
<dbReference type="AlphaFoldDB" id="A0A3M8DGY2"/>
<dbReference type="Pfam" id="PF02423">
    <property type="entry name" value="OCD_Mu_crystall"/>
    <property type="match status" value="1"/>
</dbReference>
<dbReference type="PIRSF" id="PIRSF001439">
    <property type="entry name" value="CryM"/>
    <property type="match status" value="1"/>
</dbReference>
<reference evidence="2 3" key="1">
    <citation type="submission" date="2018-10" db="EMBL/GenBank/DDBJ databases">
        <title>Phylogenomics of Brevibacillus.</title>
        <authorList>
            <person name="Dunlap C."/>
        </authorList>
    </citation>
    <scope>NUCLEOTIDE SEQUENCE [LARGE SCALE GENOMIC DNA]</scope>
    <source>
        <strain evidence="2 3">JCM 15716</strain>
    </source>
</reference>
<name>A0A3M8DGY2_9BACL</name>
<dbReference type="PANTHER" id="PTHR13812">
    <property type="entry name" value="KETIMINE REDUCTASE MU-CRYSTALLIN"/>
    <property type="match status" value="1"/>
</dbReference>
<organism evidence="2 3">
    <name type="scientific">Brevibacillus fluminis</name>
    <dbReference type="NCBI Taxonomy" id="511487"/>
    <lineage>
        <taxon>Bacteria</taxon>
        <taxon>Bacillati</taxon>
        <taxon>Bacillota</taxon>
        <taxon>Bacilli</taxon>
        <taxon>Bacillales</taxon>
        <taxon>Paenibacillaceae</taxon>
        <taxon>Brevibacillus</taxon>
    </lineage>
</organism>
<gene>
    <name evidence="2" type="ORF">EDM56_16485</name>
</gene>